<evidence type="ECO:0000256" key="2">
    <source>
        <dbReference type="ARBA" id="ARBA00004496"/>
    </source>
</evidence>
<dbReference type="PIRSF" id="PIRSF001569">
    <property type="entry name" value="E3_ub_ligase_SMURF1"/>
    <property type="match status" value="1"/>
</dbReference>
<dbReference type="GO" id="GO:0045202">
    <property type="term" value="C:synapse"/>
    <property type="evidence" value="ECO:0007669"/>
    <property type="project" value="UniProtKB-ARBA"/>
</dbReference>
<dbReference type="UniPathway" id="UPA00143"/>
<dbReference type="InterPro" id="IPR001202">
    <property type="entry name" value="WW_dom"/>
</dbReference>
<keyword evidence="18" id="KW-1185">Reference proteome</keyword>
<comment type="pathway">
    <text evidence="3">Protein modification; protein ubiquitination.</text>
</comment>
<feature type="domain" description="HECT" evidence="16">
    <location>
        <begin position="662"/>
        <end position="996"/>
    </location>
</feature>
<dbReference type="Proteomes" id="UP000095300">
    <property type="component" value="Unassembled WGS sequence"/>
</dbReference>
<evidence type="ECO:0000256" key="6">
    <source>
        <dbReference type="ARBA" id="ARBA00022679"/>
    </source>
</evidence>
<dbReference type="Pfam" id="PF00632">
    <property type="entry name" value="HECT"/>
    <property type="match status" value="1"/>
</dbReference>
<dbReference type="FunFam" id="3.30.2160.10:FF:000001">
    <property type="entry name" value="E3 ubiquitin-protein ligase NEDD4-like"/>
    <property type="match status" value="1"/>
</dbReference>
<keyword evidence="9" id="KW-0914">Notch signaling pathway</keyword>
<dbReference type="CDD" id="cd04033">
    <property type="entry name" value="C2_NEDD4_NEDD4L"/>
    <property type="match status" value="1"/>
</dbReference>
<dbReference type="FunFam" id="2.60.40.150:FF:000096">
    <property type="entry name" value="E3 ubiquitin-protein ligase Nedd-4"/>
    <property type="match status" value="1"/>
</dbReference>
<keyword evidence="7" id="KW-0677">Repeat</keyword>
<dbReference type="GO" id="GO:0008586">
    <property type="term" value="P:imaginal disc-derived wing vein morphogenesis"/>
    <property type="evidence" value="ECO:0007669"/>
    <property type="project" value="UniProtKB-ARBA"/>
</dbReference>
<evidence type="ECO:0000256" key="8">
    <source>
        <dbReference type="ARBA" id="ARBA00022786"/>
    </source>
</evidence>
<dbReference type="FunFam" id="2.20.70.10:FF:000037">
    <property type="entry name" value="E3 ubiquitin-protein ligase nedd-4"/>
    <property type="match status" value="1"/>
</dbReference>
<dbReference type="KEGG" id="scac:106092293"/>
<evidence type="ECO:0000256" key="7">
    <source>
        <dbReference type="ARBA" id="ARBA00022737"/>
    </source>
</evidence>
<dbReference type="InterPro" id="IPR000008">
    <property type="entry name" value="C2_dom"/>
</dbReference>
<dbReference type="PANTHER" id="PTHR11254:SF440">
    <property type="entry name" value="E3 UBIQUITIN-PROTEIN LIGASE NEDD-4"/>
    <property type="match status" value="1"/>
</dbReference>
<dbReference type="GO" id="GO:0006511">
    <property type="term" value="P:ubiquitin-dependent protein catabolic process"/>
    <property type="evidence" value="ECO:0007669"/>
    <property type="project" value="InterPro"/>
</dbReference>
<evidence type="ECO:0000256" key="10">
    <source>
        <dbReference type="ARBA" id="ARBA00082195"/>
    </source>
</evidence>
<feature type="region of interest" description="Disordered" evidence="13">
    <location>
        <begin position="1"/>
        <end position="52"/>
    </location>
</feature>
<dbReference type="PANTHER" id="PTHR11254">
    <property type="entry name" value="HECT DOMAIN UBIQUITIN-PROTEIN LIGASE"/>
    <property type="match status" value="1"/>
</dbReference>
<dbReference type="EC" id="2.3.2.26" evidence="4"/>
<dbReference type="PROSITE" id="PS50237">
    <property type="entry name" value="HECT"/>
    <property type="match status" value="1"/>
</dbReference>
<evidence type="ECO:0000256" key="5">
    <source>
        <dbReference type="ARBA" id="ARBA00022490"/>
    </source>
</evidence>
<dbReference type="InterPro" id="IPR024928">
    <property type="entry name" value="E3_ub_ligase_SMURF1"/>
</dbReference>
<dbReference type="GO" id="GO:0045879">
    <property type="term" value="P:negative regulation of smoothened signaling pathway"/>
    <property type="evidence" value="ECO:0007669"/>
    <property type="project" value="UniProtKB-ARBA"/>
</dbReference>
<sequence>MSTRSASATDGGDAPRPPPRRRASAAAGQQQRRFSSNSSQEFSAGHTPRRSLATVNDATDTCHLRIVILSGQSLAKKDIFGASDPYVRLDLNTINGDINIDSVLTKTKKKTLNPTWNEEVVFRVKPSEHKLVFQVFDENRLTRDDFLGMVELTLVNLPTEQEGRTIAPQIYPLRPRRSVGAKSRIKGTLEIYHAFIHEQREPVDPDPSSGDWEHVENVALTGAAPAANAFVANGSHDALPSGWEERQDANGRTYYVNHTARTTQWERPTNLNTNHANINMEAAASDFQRRFHISVDDSETNRTADTLSQISSDDNAMETLGNSNSSDSNNTTTNNNSNNIDINRNNSNSVHILDHRDASTNDSMDDYTRFLYNSLRHPTSRLETSITSILNDLRPVRHTIQNSQDAAYTTTNNNRPLPYNALHFPPSNGLTARTSANNDAHPPASQSINPPLNRLALENLRNRNYAGQSSSSRQSSTEDADQTDSGNRSQTSASSTRRNSVEDNNAATTEQAAPSAYEEPLPPRWSMQVAPNGRTFFIDHASRRTTWIDPRNGRASPMPNQTRRVEDDLGPLPEGWEERVHTDGRVFYIDHNTRTTQWEDPRLSNPNIAGQAVPYSRDYKQKYEYFKSHLRKPTNVPNKFEVRVRRISILEDSYRIISQVTKTDLLKTKLWVEFEGETGLDYGGLAREWFYLLSKEMFNPYYGLFEYSAMDNYTLQINNGSGLCNEDHLHYFKFIGRIAGMAVYHGKLLDAFFIRPFYKMMLQKAIDLKDMESVDTEYYNSLMWIKENDPRQLELTFCVDEDTFGQKSQHELKPGGANIEVTDDNKDEYIKLVIEWRFVARVKEQMTAFLDGFGSIIPLNIIKIFDEHELELLMCGIQNIDVKDWRENTLYKGDYHQNHIIIQWFWRAVLSFPNEMRSRLLQFVTGTSRVPMNGFKELYGSNGPQMFTIEKWGTPNNYPRAHTCFNRLDLPPYEGYLQLKDKLIKAIEGSQGFAGVD</sequence>
<feature type="domain" description="WW" evidence="15">
    <location>
        <begin position="570"/>
        <end position="603"/>
    </location>
</feature>
<reference evidence="17" key="2">
    <citation type="submission" date="2020-05" db="UniProtKB">
        <authorList>
            <consortium name="EnsemblMetazoa"/>
        </authorList>
    </citation>
    <scope>IDENTIFICATION</scope>
    <source>
        <strain evidence="17">USDA</strain>
    </source>
</reference>
<dbReference type="InterPro" id="IPR035892">
    <property type="entry name" value="C2_domain_sf"/>
</dbReference>
<dbReference type="PROSITE" id="PS50020">
    <property type="entry name" value="WW_DOMAIN_2"/>
    <property type="match status" value="3"/>
</dbReference>
<reference evidence="18" key="1">
    <citation type="submission" date="2015-05" db="EMBL/GenBank/DDBJ databases">
        <authorList>
            <person name="Wilson R.K."/>
            <person name="Warren W.C."/>
            <person name="Olafson P."/>
        </authorList>
    </citation>
    <scope>NUCLEOTIDE SEQUENCE [LARGE SCALE GENOMIC DNA]</scope>
    <source>
        <strain evidence="18">USDA</strain>
    </source>
</reference>
<dbReference type="GO" id="GO:0005112">
    <property type="term" value="F:Notch binding"/>
    <property type="evidence" value="ECO:0007669"/>
    <property type="project" value="UniProtKB-ARBA"/>
</dbReference>
<dbReference type="SUPFAM" id="SSF49562">
    <property type="entry name" value="C2 domain (Calcium/lipid-binding domain, CaLB)"/>
    <property type="match status" value="1"/>
</dbReference>
<dbReference type="GO" id="GO:0061630">
    <property type="term" value="F:ubiquitin protein ligase activity"/>
    <property type="evidence" value="ECO:0007669"/>
    <property type="project" value="UniProtKB-EC"/>
</dbReference>
<evidence type="ECO:0000259" key="15">
    <source>
        <dbReference type="PROSITE" id="PS50020"/>
    </source>
</evidence>
<evidence type="ECO:0000256" key="1">
    <source>
        <dbReference type="ARBA" id="ARBA00000885"/>
    </source>
</evidence>
<dbReference type="STRING" id="35570.A0A1I8PQG1"/>
<dbReference type="EnsemblMetazoa" id="SCAU010162-RG">
    <property type="protein sequence ID" value="SCAU010162-PG"/>
    <property type="gene ID" value="SCAU010162"/>
</dbReference>
<dbReference type="FunFam" id="3.30.2410.10:FF:000001">
    <property type="entry name" value="E3 ubiquitin-protein ligase NEDD4-like"/>
    <property type="match status" value="1"/>
</dbReference>
<dbReference type="PROSITE" id="PS01159">
    <property type="entry name" value="WW_DOMAIN_1"/>
    <property type="match status" value="3"/>
</dbReference>
<feature type="compositionally biased region" description="Polar residues" evidence="13">
    <location>
        <begin position="483"/>
        <end position="512"/>
    </location>
</feature>
<feature type="region of interest" description="Disordered" evidence="13">
    <location>
        <begin position="465"/>
        <end position="528"/>
    </location>
</feature>
<dbReference type="EnsemblMetazoa" id="SCAU010162-RB">
    <property type="protein sequence ID" value="SCAU010162-PB"/>
    <property type="gene ID" value="SCAU010162"/>
</dbReference>
<comment type="catalytic activity">
    <reaction evidence="1">
        <text>S-ubiquitinyl-[E2 ubiquitin-conjugating enzyme]-L-cysteine + [acceptor protein]-L-lysine = [E2 ubiquitin-conjugating enzyme]-L-cysteine + N(6)-ubiquitinyl-[acceptor protein]-L-lysine.</text>
        <dbReference type="EC" id="2.3.2.26"/>
    </reaction>
</comment>
<dbReference type="FunFam" id="2.20.70.10:FF:000005">
    <property type="entry name" value="E3 ubiquitin-protein ligase"/>
    <property type="match status" value="1"/>
</dbReference>
<proteinExistence type="predicted"/>
<accession>A0A1I8PQG1</accession>
<evidence type="ECO:0000256" key="9">
    <source>
        <dbReference type="ARBA" id="ARBA00022976"/>
    </source>
</evidence>
<dbReference type="AlphaFoldDB" id="A0A1I8PQG1"/>
<evidence type="ECO:0000256" key="12">
    <source>
        <dbReference type="PROSITE-ProRule" id="PRU00104"/>
    </source>
</evidence>
<evidence type="ECO:0000259" key="16">
    <source>
        <dbReference type="PROSITE" id="PS50237"/>
    </source>
</evidence>
<dbReference type="GO" id="GO:0042176">
    <property type="term" value="P:regulation of protein catabolic process"/>
    <property type="evidence" value="ECO:0007669"/>
    <property type="project" value="UniProtKB-ARBA"/>
</dbReference>
<evidence type="ECO:0000256" key="3">
    <source>
        <dbReference type="ARBA" id="ARBA00004906"/>
    </source>
</evidence>
<dbReference type="EnsemblMetazoa" id="SCAU010162-RJ">
    <property type="protein sequence ID" value="SCAU010162-PJ"/>
    <property type="gene ID" value="SCAU010162"/>
</dbReference>
<organism evidence="17 18">
    <name type="scientific">Stomoxys calcitrans</name>
    <name type="common">Stable fly</name>
    <name type="synonym">Conops calcitrans</name>
    <dbReference type="NCBI Taxonomy" id="35570"/>
    <lineage>
        <taxon>Eukaryota</taxon>
        <taxon>Metazoa</taxon>
        <taxon>Ecdysozoa</taxon>
        <taxon>Arthropoda</taxon>
        <taxon>Hexapoda</taxon>
        <taxon>Insecta</taxon>
        <taxon>Pterygota</taxon>
        <taxon>Neoptera</taxon>
        <taxon>Endopterygota</taxon>
        <taxon>Diptera</taxon>
        <taxon>Brachycera</taxon>
        <taxon>Muscomorpha</taxon>
        <taxon>Muscoidea</taxon>
        <taxon>Muscidae</taxon>
        <taxon>Stomoxys</taxon>
    </lineage>
</organism>
<dbReference type="CDD" id="cd00201">
    <property type="entry name" value="WW"/>
    <property type="match status" value="3"/>
</dbReference>
<dbReference type="CDD" id="cd00078">
    <property type="entry name" value="HECTc"/>
    <property type="match status" value="1"/>
</dbReference>
<evidence type="ECO:0000313" key="18">
    <source>
        <dbReference type="Proteomes" id="UP000095300"/>
    </source>
</evidence>
<dbReference type="GO" id="GO:0048260">
    <property type="term" value="P:positive regulation of receptor-mediated endocytosis"/>
    <property type="evidence" value="ECO:0007669"/>
    <property type="project" value="UniProtKB-ARBA"/>
</dbReference>
<protein>
    <recommendedName>
        <fullName evidence="4">HECT-type E3 ubiquitin transferase</fullName>
        <ecNumber evidence="4">2.3.2.26</ecNumber>
    </recommendedName>
    <alternativeName>
        <fullName evidence="10">HECT-type E3 ubiquitin transferase NEDD4</fullName>
    </alternativeName>
</protein>
<dbReference type="InterPro" id="IPR000569">
    <property type="entry name" value="HECT_dom"/>
</dbReference>
<dbReference type="Gene3D" id="3.30.2410.10">
    <property type="entry name" value="Hect, E3 ligase catalytic domain"/>
    <property type="match status" value="1"/>
</dbReference>
<feature type="compositionally biased region" description="Low complexity" evidence="13">
    <location>
        <begin position="322"/>
        <end position="345"/>
    </location>
</feature>
<evidence type="ECO:0000256" key="11">
    <source>
        <dbReference type="PIRSR" id="PIRSR001569-1"/>
    </source>
</evidence>
<dbReference type="GO" id="GO:0016567">
    <property type="term" value="P:protein ubiquitination"/>
    <property type="evidence" value="ECO:0007669"/>
    <property type="project" value="UniProtKB-UniPathway"/>
</dbReference>
<dbReference type="GO" id="GO:0031623">
    <property type="term" value="P:receptor internalization"/>
    <property type="evidence" value="ECO:0007669"/>
    <property type="project" value="UniProtKB-ARBA"/>
</dbReference>
<dbReference type="GO" id="GO:0048814">
    <property type="term" value="P:regulation of dendrite morphogenesis"/>
    <property type="evidence" value="ECO:0007669"/>
    <property type="project" value="TreeGrafter"/>
</dbReference>
<evidence type="ECO:0000313" key="17">
    <source>
        <dbReference type="EnsemblMetazoa" id="SCAU010162-PJ"/>
    </source>
</evidence>
<dbReference type="SUPFAM" id="SSF51045">
    <property type="entry name" value="WW domain"/>
    <property type="match status" value="3"/>
</dbReference>
<dbReference type="InterPro" id="IPR050409">
    <property type="entry name" value="E3_ubiq-protein_ligase"/>
</dbReference>
<dbReference type="SMART" id="SM00239">
    <property type="entry name" value="C2"/>
    <property type="match status" value="1"/>
</dbReference>
<feature type="domain" description="WW" evidence="15">
    <location>
        <begin position="237"/>
        <end position="270"/>
    </location>
</feature>
<dbReference type="SMART" id="SM00456">
    <property type="entry name" value="WW"/>
    <property type="match status" value="3"/>
</dbReference>
<feature type="domain" description="WW" evidence="15">
    <location>
        <begin position="519"/>
        <end position="552"/>
    </location>
</feature>
<comment type="subcellular location">
    <subcellularLocation>
        <location evidence="2">Cytoplasm</location>
    </subcellularLocation>
</comment>
<dbReference type="Gene3D" id="2.20.70.10">
    <property type="match status" value="2"/>
</dbReference>
<dbReference type="GO" id="GO:0005737">
    <property type="term" value="C:cytoplasm"/>
    <property type="evidence" value="ECO:0007669"/>
    <property type="project" value="UniProtKB-SubCell"/>
</dbReference>
<dbReference type="Pfam" id="PF00168">
    <property type="entry name" value="C2"/>
    <property type="match status" value="1"/>
</dbReference>
<feature type="compositionally biased region" description="Low complexity" evidence="13">
    <location>
        <begin position="465"/>
        <end position="475"/>
    </location>
</feature>
<keyword evidence="8 12" id="KW-0833">Ubl conjugation pathway</keyword>
<evidence type="ECO:0000256" key="4">
    <source>
        <dbReference type="ARBA" id="ARBA00012485"/>
    </source>
</evidence>
<dbReference type="Gene3D" id="3.90.1750.10">
    <property type="entry name" value="Hect, E3 ligase catalytic domains"/>
    <property type="match status" value="1"/>
</dbReference>
<dbReference type="VEuPathDB" id="VectorBase:SCAU010162"/>
<dbReference type="Gene3D" id="2.60.40.150">
    <property type="entry name" value="C2 domain"/>
    <property type="match status" value="1"/>
</dbReference>
<dbReference type="GO" id="GO:0019871">
    <property type="term" value="F:sodium channel inhibitor activity"/>
    <property type="evidence" value="ECO:0007669"/>
    <property type="project" value="TreeGrafter"/>
</dbReference>
<dbReference type="OrthoDB" id="423283at2759"/>
<keyword evidence="5" id="KW-0963">Cytoplasm</keyword>
<gene>
    <name evidence="17" type="primary">106092293</name>
</gene>
<feature type="active site" description="Glycyl thioester intermediate" evidence="11 12">
    <location>
        <position position="964"/>
    </location>
</feature>
<keyword evidence="6" id="KW-0808">Transferase</keyword>
<dbReference type="SMART" id="SM00119">
    <property type="entry name" value="HECTc"/>
    <property type="match status" value="1"/>
</dbReference>
<dbReference type="GO" id="GO:0045746">
    <property type="term" value="P:negative regulation of Notch signaling pathway"/>
    <property type="evidence" value="ECO:0007669"/>
    <property type="project" value="UniProtKB-ARBA"/>
</dbReference>
<name>A0A1I8PQG1_STOCA</name>
<dbReference type="PROSITE" id="PS50004">
    <property type="entry name" value="C2"/>
    <property type="match status" value="1"/>
</dbReference>
<feature type="region of interest" description="Disordered" evidence="13">
    <location>
        <begin position="408"/>
        <end position="451"/>
    </location>
</feature>
<dbReference type="InterPro" id="IPR036020">
    <property type="entry name" value="WW_dom_sf"/>
</dbReference>
<evidence type="ECO:0000259" key="14">
    <source>
        <dbReference type="PROSITE" id="PS50004"/>
    </source>
</evidence>
<dbReference type="FunFam" id="3.90.1750.10:FF:000001">
    <property type="entry name" value="E3 ubiquitin-protein ligase NEDD4-like"/>
    <property type="match status" value="1"/>
</dbReference>
<feature type="domain" description="C2" evidence="14">
    <location>
        <begin position="44"/>
        <end position="167"/>
    </location>
</feature>
<feature type="region of interest" description="Disordered" evidence="13">
    <location>
        <begin position="298"/>
        <end position="345"/>
    </location>
</feature>
<dbReference type="SUPFAM" id="SSF56204">
    <property type="entry name" value="Hect, E3 ligase catalytic domain"/>
    <property type="match status" value="1"/>
</dbReference>
<evidence type="ECO:0000256" key="13">
    <source>
        <dbReference type="SAM" id="MobiDB-lite"/>
    </source>
</evidence>
<dbReference type="Pfam" id="PF00397">
    <property type="entry name" value="WW"/>
    <property type="match status" value="3"/>
</dbReference>
<feature type="compositionally biased region" description="Polar residues" evidence="13">
    <location>
        <begin position="428"/>
        <end position="450"/>
    </location>
</feature>
<feature type="compositionally biased region" description="Low complexity" evidence="13">
    <location>
        <begin position="24"/>
        <end position="43"/>
    </location>
</feature>
<feature type="region of interest" description="Disordered" evidence="13">
    <location>
        <begin position="548"/>
        <end position="576"/>
    </location>
</feature>
<dbReference type="GO" id="GO:0007219">
    <property type="term" value="P:Notch signaling pathway"/>
    <property type="evidence" value="ECO:0007669"/>
    <property type="project" value="UniProtKB-KW"/>
</dbReference>
<feature type="compositionally biased region" description="Polar residues" evidence="13">
    <location>
        <begin position="303"/>
        <end position="314"/>
    </location>
</feature>
<dbReference type="InterPro" id="IPR035983">
    <property type="entry name" value="Hect_E3_ubiquitin_ligase"/>
</dbReference>
<dbReference type="Gene3D" id="3.30.2160.10">
    <property type="entry name" value="Hect, E3 ligase catalytic domain"/>
    <property type="match status" value="1"/>
</dbReference>